<dbReference type="AlphaFoldDB" id="A0A4Q1K3P3"/>
<keyword evidence="4" id="KW-1185">Reference proteome</keyword>
<dbReference type="SUPFAM" id="SSF52402">
    <property type="entry name" value="Adenine nucleotide alpha hydrolases-like"/>
    <property type="match status" value="2"/>
</dbReference>
<feature type="domain" description="UspA" evidence="2">
    <location>
        <begin position="169"/>
        <end position="274"/>
    </location>
</feature>
<dbReference type="InterPro" id="IPR006016">
    <property type="entry name" value="UspA"/>
</dbReference>
<dbReference type="RefSeq" id="WP_129462471.1">
    <property type="nucleotide sequence ID" value="NZ_SBKN01000011.1"/>
</dbReference>
<dbReference type="PRINTS" id="PR01438">
    <property type="entry name" value="UNVRSLSTRESS"/>
</dbReference>
<name>A0A4Q1K3P3_9FLAO</name>
<feature type="domain" description="UspA" evidence="2">
    <location>
        <begin position="1"/>
        <end position="147"/>
    </location>
</feature>
<protein>
    <submittedName>
        <fullName evidence="3">Universal stress protein</fullName>
    </submittedName>
</protein>
<dbReference type="Gene3D" id="3.40.50.620">
    <property type="entry name" value="HUPs"/>
    <property type="match status" value="2"/>
</dbReference>
<dbReference type="EMBL" id="SBKN01000011">
    <property type="protein sequence ID" value="RXR19454.1"/>
    <property type="molecule type" value="Genomic_DNA"/>
</dbReference>
<comment type="caution">
    <text evidence="3">The sequence shown here is derived from an EMBL/GenBank/DDBJ whole genome shotgun (WGS) entry which is preliminary data.</text>
</comment>
<accession>A0A4Q1K3P3</accession>
<dbReference type="PANTHER" id="PTHR46268">
    <property type="entry name" value="STRESS RESPONSE PROTEIN NHAX"/>
    <property type="match status" value="1"/>
</dbReference>
<sequence length="276" mass="31464">MKKIVVPTDFSDVAQNALVYALELAKTFEAEIFLVHTYTLPIVEHQFAPQNYQVLFDSLEWTNFELFKQEMPAIHALAETHKAEHIRITPVVMDGDLLFNLKEFIANEKADFVVMGTSGTSGWKEYFLGSNTAEAITNLNVPVMSVPVTARYDGINTLGFTTRFREKDKDALDQVIAIAKGLHAQVHCLYVETKDTDNTPATYEDWKDHYRHDPVAFHIIPNENIEETITDFIMSESIDVMAMLTYKRNFFAQLFLESVTEKMVNHASIPILALHE</sequence>
<dbReference type="Pfam" id="PF00582">
    <property type="entry name" value="Usp"/>
    <property type="match status" value="2"/>
</dbReference>
<dbReference type="PANTHER" id="PTHR46268:SF6">
    <property type="entry name" value="UNIVERSAL STRESS PROTEIN UP12"/>
    <property type="match status" value="1"/>
</dbReference>
<dbReference type="OrthoDB" id="9788959at2"/>
<organism evidence="3 4">
    <name type="scientific">Flavobacterium stagni</name>
    <dbReference type="NCBI Taxonomy" id="2506421"/>
    <lineage>
        <taxon>Bacteria</taxon>
        <taxon>Pseudomonadati</taxon>
        <taxon>Bacteroidota</taxon>
        <taxon>Flavobacteriia</taxon>
        <taxon>Flavobacteriales</taxon>
        <taxon>Flavobacteriaceae</taxon>
        <taxon>Flavobacterium</taxon>
    </lineage>
</organism>
<comment type="similarity">
    <text evidence="1">Belongs to the universal stress protein A family.</text>
</comment>
<dbReference type="InterPro" id="IPR006015">
    <property type="entry name" value="Universal_stress_UspA"/>
</dbReference>
<dbReference type="CDD" id="cd00293">
    <property type="entry name" value="USP-like"/>
    <property type="match status" value="2"/>
</dbReference>
<evidence type="ECO:0000313" key="4">
    <source>
        <dbReference type="Proteomes" id="UP000289857"/>
    </source>
</evidence>
<proteinExistence type="inferred from homology"/>
<evidence type="ECO:0000313" key="3">
    <source>
        <dbReference type="EMBL" id="RXR19454.1"/>
    </source>
</evidence>
<dbReference type="Proteomes" id="UP000289857">
    <property type="component" value="Unassembled WGS sequence"/>
</dbReference>
<gene>
    <name evidence="3" type="ORF">EQG61_13470</name>
</gene>
<evidence type="ECO:0000256" key="1">
    <source>
        <dbReference type="ARBA" id="ARBA00008791"/>
    </source>
</evidence>
<evidence type="ECO:0000259" key="2">
    <source>
        <dbReference type="Pfam" id="PF00582"/>
    </source>
</evidence>
<dbReference type="InterPro" id="IPR014729">
    <property type="entry name" value="Rossmann-like_a/b/a_fold"/>
</dbReference>
<reference evidence="4" key="1">
    <citation type="submission" date="2019-01" db="EMBL/GenBank/DDBJ databases">
        <title>Cytophagaceae bacterium strain CAR-16.</title>
        <authorList>
            <person name="Chen W.-M."/>
        </authorList>
    </citation>
    <scope>NUCLEOTIDE SEQUENCE [LARGE SCALE GENOMIC DNA]</scope>
    <source>
        <strain evidence="4">WWJ-16</strain>
    </source>
</reference>